<dbReference type="Gene3D" id="3.20.20.70">
    <property type="entry name" value="Aldolase class I"/>
    <property type="match status" value="1"/>
</dbReference>
<dbReference type="PANTHER" id="PTHR42849">
    <property type="entry name" value="N-ACETYLNEURAMINATE LYASE"/>
    <property type="match status" value="1"/>
</dbReference>
<comment type="similarity">
    <text evidence="2">Belongs to the DapA family.</text>
</comment>
<dbReference type="AlphaFoldDB" id="A0A840Q8S6"/>
<evidence type="ECO:0000313" key="7">
    <source>
        <dbReference type="Proteomes" id="UP000584374"/>
    </source>
</evidence>
<dbReference type="SUPFAM" id="SSF51569">
    <property type="entry name" value="Aldolase"/>
    <property type="match status" value="1"/>
</dbReference>
<gene>
    <name evidence="6" type="ORF">BJ970_004688</name>
</gene>
<dbReference type="Pfam" id="PF00701">
    <property type="entry name" value="DHDPS"/>
    <property type="match status" value="1"/>
</dbReference>
<feature type="binding site" evidence="4">
    <location>
        <position position="206"/>
    </location>
    <ligand>
        <name>pyruvate</name>
        <dbReference type="ChEBI" id="CHEBI:15361"/>
    </ligand>
</feature>
<organism evidence="6 7">
    <name type="scientific">Saccharopolyspora phatthalungensis</name>
    <dbReference type="NCBI Taxonomy" id="664693"/>
    <lineage>
        <taxon>Bacteria</taxon>
        <taxon>Bacillati</taxon>
        <taxon>Actinomycetota</taxon>
        <taxon>Actinomycetes</taxon>
        <taxon>Pseudonocardiales</taxon>
        <taxon>Pseudonocardiaceae</taxon>
        <taxon>Saccharopolyspora</taxon>
    </lineage>
</organism>
<keyword evidence="5" id="KW-0812">Transmembrane</keyword>
<feature type="active site" description="Proton donor/acceptor" evidence="3">
    <location>
        <position position="135"/>
    </location>
</feature>
<evidence type="ECO:0000256" key="1">
    <source>
        <dbReference type="ARBA" id="ARBA00023239"/>
    </source>
</evidence>
<dbReference type="EMBL" id="JACHIW010000001">
    <property type="protein sequence ID" value="MBB5157154.1"/>
    <property type="molecule type" value="Genomic_DNA"/>
</dbReference>
<dbReference type="RefSeq" id="WP_184728164.1">
    <property type="nucleotide sequence ID" value="NZ_JACHIW010000001.1"/>
</dbReference>
<keyword evidence="5" id="KW-1133">Transmembrane helix</keyword>
<dbReference type="InterPro" id="IPR002220">
    <property type="entry name" value="DapA-like"/>
</dbReference>
<evidence type="ECO:0000256" key="5">
    <source>
        <dbReference type="SAM" id="Phobius"/>
    </source>
</evidence>
<keyword evidence="1 2" id="KW-0456">Lyase</keyword>
<evidence type="ECO:0000256" key="2">
    <source>
        <dbReference type="PIRNR" id="PIRNR001365"/>
    </source>
</evidence>
<evidence type="ECO:0000256" key="3">
    <source>
        <dbReference type="PIRSR" id="PIRSR001365-1"/>
    </source>
</evidence>
<feature type="active site" description="Schiff-base intermediate with substrate" evidence="3">
    <location>
        <position position="164"/>
    </location>
</feature>
<accession>A0A840Q8S6</accession>
<sequence length="297" mass="31007">MTIHGAISAIVTPFTADAAAVDERALRDLVDRTVAAGADGIIACGGTGEFTALSTGERREVVRIVTEQAAGRIPVIAQTGGLSTREAIAHAEHAASVGADALMVVPPFYEPLSAAQAEEYFGDVATATELPIMLYNHPHGTGLAMDADLIVSLAEQHDNIRFVKDSSADAFLLSQLVTEYGGQIGTFCGEDVLVGAALTIGALGLVTGSFNFMMPVHATMLRAAQAGDYATVSRLWRETLPLVVCLASNPYTSAVKTACSILGHDVGPVRAPLPTISAQGRKELETRIAALDPAYFA</sequence>
<feature type="transmembrane region" description="Helical" evidence="5">
    <location>
        <begin position="192"/>
        <end position="212"/>
    </location>
</feature>
<proteinExistence type="inferred from homology"/>
<dbReference type="GO" id="GO:0008747">
    <property type="term" value="F:N-acetylneuraminate lyase activity"/>
    <property type="evidence" value="ECO:0007669"/>
    <property type="project" value="TreeGrafter"/>
</dbReference>
<dbReference type="CDD" id="cd00408">
    <property type="entry name" value="DHDPS-like"/>
    <property type="match status" value="1"/>
</dbReference>
<keyword evidence="7" id="KW-1185">Reference proteome</keyword>
<name>A0A840Q8S6_9PSEU</name>
<protein>
    <submittedName>
        <fullName evidence="6">4-hydroxy-tetrahydrodipicolinate synthase</fullName>
        <ecNumber evidence="6">4.3.3.7</ecNumber>
    </submittedName>
</protein>
<dbReference type="EC" id="4.3.3.7" evidence="6"/>
<comment type="caution">
    <text evidence="6">The sequence shown here is derived from an EMBL/GenBank/DDBJ whole genome shotgun (WGS) entry which is preliminary data.</text>
</comment>
<evidence type="ECO:0000313" key="6">
    <source>
        <dbReference type="EMBL" id="MBB5157154.1"/>
    </source>
</evidence>
<dbReference type="GO" id="GO:0019262">
    <property type="term" value="P:N-acetylneuraminate catabolic process"/>
    <property type="evidence" value="ECO:0007669"/>
    <property type="project" value="TreeGrafter"/>
</dbReference>
<dbReference type="GO" id="GO:0008840">
    <property type="term" value="F:4-hydroxy-tetrahydrodipicolinate synthase activity"/>
    <property type="evidence" value="ECO:0007669"/>
    <property type="project" value="UniProtKB-EC"/>
</dbReference>
<dbReference type="GO" id="GO:0005829">
    <property type="term" value="C:cytosol"/>
    <property type="evidence" value="ECO:0007669"/>
    <property type="project" value="TreeGrafter"/>
</dbReference>
<dbReference type="PANTHER" id="PTHR42849:SF1">
    <property type="entry name" value="N-ACETYLNEURAMINATE LYASE"/>
    <property type="match status" value="1"/>
</dbReference>
<evidence type="ECO:0000256" key="4">
    <source>
        <dbReference type="PIRSR" id="PIRSR001365-2"/>
    </source>
</evidence>
<dbReference type="InterPro" id="IPR013785">
    <property type="entry name" value="Aldolase_TIM"/>
</dbReference>
<feature type="binding site" evidence="4">
    <location>
        <position position="47"/>
    </location>
    <ligand>
        <name>pyruvate</name>
        <dbReference type="ChEBI" id="CHEBI:15361"/>
    </ligand>
</feature>
<dbReference type="PRINTS" id="PR00146">
    <property type="entry name" value="DHPICSNTHASE"/>
</dbReference>
<keyword evidence="5" id="KW-0472">Membrane</keyword>
<reference evidence="6 7" key="1">
    <citation type="submission" date="2020-08" db="EMBL/GenBank/DDBJ databases">
        <title>Sequencing the genomes of 1000 actinobacteria strains.</title>
        <authorList>
            <person name="Klenk H.-P."/>
        </authorList>
    </citation>
    <scope>NUCLEOTIDE SEQUENCE [LARGE SCALE GENOMIC DNA]</scope>
    <source>
        <strain evidence="6 7">DSM 45584</strain>
    </source>
</reference>
<dbReference type="PIRSF" id="PIRSF001365">
    <property type="entry name" value="DHDPS"/>
    <property type="match status" value="1"/>
</dbReference>
<dbReference type="SMART" id="SM01130">
    <property type="entry name" value="DHDPS"/>
    <property type="match status" value="1"/>
</dbReference>
<dbReference type="Proteomes" id="UP000584374">
    <property type="component" value="Unassembled WGS sequence"/>
</dbReference>